<dbReference type="PANTHER" id="PTHR12827">
    <property type="entry name" value="MEIOTIC CHECKPOINT REGULATOR TSG24 FAMILY MEMBER"/>
    <property type="match status" value="1"/>
</dbReference>
<sequence length="682" mass="75028">MPALDWPEFHNGVAFGLAMRPPCERKADREWFVRNMSCRRPADDNSFRRAGLLLGLGLRGYMKPDVFRPDDWLVELGMGNCAVICAVLLGVSASNIGSEYGKARKLCYLHTPALSGQSKQSTGSAVQVLLECCGVVSLGLLHYNSGHVTLATCLLKNLRNLGSITGGSDECGVGLRPAYGLSLGVALGLTFADRPLPCSLKDEVIACSMDMDASLPAFVALGLIYLGTRDASICEVLQLPRTRYQLCRRRPDCWFAVAMALTMVLGEVPELPSCVDGCGGKDESSAFVEAEAGIYMEAGCMLGLALANMGTEDLGVRDTILGVLDKMLRMESWQEGLPEGTSPSVIASHPPHGCGPDTKTLLTCRLSVLLSAVTVMAGTGCTRVAAMIDRVRHKVFESTHTITAEVEAIYGTHQALHLSTGLLYLGWGRYTMFNYSVICIVWQLKREFSSPMSMDHFWYISYTGSLLRYVSTETVAELVRSEQVSEEGAIYIIDCRYPYEYNGGHIVNAMNFPPYDMESLKEFVFNDVATRDRRRAIIILHCEFSQLRAPLATDALKKHLARYGCSRPLELYVMKGGYCDFFRKFKELCEPQSYTEMHGDSAENDDFRVNMHHGPQLNRGSPPPALMARGRHRKVTEAELVGLYAVQAAAVESDMPTTCTFTVRSPSPFVSAFIVVLGYDGR</sequence>
<evidence type="ECO:0000313" key="9">
    <source>
        <dbReference type="EMBL" id="EER16016.1"/>
    </source>
</evidence>
<dbReference type="InterPro" id="IPR000751">
    <property type="entry name" value="MPI_Phosphatase"/>
</dbReference>
<dbReference type="AlphaFoldDB" id="C5KHF4"/>
<comment type="similarity">
    <text evidence="2">Belongs to the MPI phosphatase family.</text>
</comment>
<keyword evidence="3" id="KW-0132">Cell division</keyword>
<dbReference type="RefSeq" id="XP_002784220.1">
    <property type="nucleotide sequence ID" value="XM_002784174.1"/>
</dbReference>
<dbReference type="GO" id="GO:0005680">
    <property type="term" value="C:anaphase-promoting complex"/>
    <property type="evidence" value="ECO:0007669"/>
    <property type="project" value="InterPro"/>
</dbReference>
<keyword evidence="4" id="KW-0498">Mitosis</keyword>
<dbReference type="GO" id="GO:0060090">
    <property type="term" value="F:molecular adaptor activity"/>
    <property type="evidence" value="ECO:0007669"/>
    <property type="project" value="TreeGrafter"/>
</dbReference>
<accession>C5KHF4</accession>
<dbReference type="SUPFAM" id="SSF52821">
    <property type="entry name" value="Rhodanese/Cell cycle control phosphatase"/>
    <property type="match status" value="1"/>
</dbReference>
<dbReference type="GO" id="GO:0004725">
    <property type="term" value="F:protein tyrosine phosphatase activity"/>
    <property type="evidence" value="ECO:0007669"/>
    <property type="project" value="InterPro"/>
</dbReference>
<keyword evidence="6" id="KW-0904">Protein phosphatase</keyword>
<evidence type="ECO:0000259" key="8">
    <source>
        <dbReference type="PROSITE" id="PS50206"/>
    </source>
</evidence>
<dbReference type="Gene3D" id="3.40.250.10">
    <property type="entry name" value="Rhodanese-like domain"/>
    <property type="match status" value="1"/>
</dbReference>
<dbReference type="SMART" id="SM00450">
    <property type="entry name" value="RHOD"/>
    <property type="match status" value="1"/>
</dbReference>
<dbReference type="Proteomes" id="UP000007800">
    <property type="component" value="Unassembled WGS sequence"/>
</dbReference>
<keyword evidence="5" id="KW-0378">Hydrolase</keyword>
<dbReference type="InterPro" id="IPR024990">
    <property type="entry name" value="Apc1"/>
</dbReference>
<dbReference type="GO" id="GO:1902751">
    <property type="term" value="P:positive regulation of cell cycle G2/M phase transition"/>
    <property type="evidence" value="ECO:0007669"/>
    <property type="project" value="InterPro"/>
</dbReference>
<dbReference type="Pfam" id="PF00581">
    <property type="entry name" value="Rhodanese"/>
    <property type="match status" value="1"/>
</dbReference>
<evidence type="ECO:0000256" key="7">
    <source>
        <dbReference type="ARBA" id="ARBA00023306"/>
    </source>
</evidence>
<evidence type="ECO:0000256" key="4">
    <source>
        <dbReference type="ARBA" id="ARBA00022776"/>
    </source>
</evidence>
<protein>
    <submittedName>
        <fullName evidence="9">M-phase inducer phosphatase, putative</fullName>
    </submittedName>
</protein>
<proteinExistence type="inferred from homology"/>
<evidence type="ECO:0000256" key="2">
    <source>
        <dbReference type="ARBA" id="ARBA00011065"/>
    </source>
</evidence>
<evidence type="ECO:0000256" key="6">
    <source>
        <dbReference type="ARBA" id="ARBA00022912"/>
    </source>
</evidence>
<dbReference type="InterPro" id="IPR011989">
    <property type="entry name" value="ARM-like"/>
</dbReference>
<dbReference type="GO" id="GO:0007091">
    <property type="term" value="P:metaphase/anaphase transition of mitotic cell cycle"/>
    <property type="evidence" value="ECO:0007669"/>
    <property type="project" value="TreeGrafter"/>
</dbReference>
<keyword evidence="7" id="KW-0131">Cell cycle</keyword>
<dbReference type="PRINTS" id="PR00716">
    <property type="entry name" value="MPIPHPHTASE"/>
</dbReference>
<gene>
    <name evidence="9" type="ORF">Pmar_PMAR003479</name>
</gene>
<evidence type="ECO:0000256" key="3">
    <source>
        <dbReference type="ARBA" id="ARBA00022618"/>
    </source>
</evidence>
<organism evidence="10">
    <name type="scientific">Perkinsus marinus (strain ATCC 50983 / TXsc)</name>
    <dbReference type="NCBI Taxonomy" id="423536"/>
    <lineage>
        <taxon>Eukaryota</taxon>
        <taxon>Sar</taxon>
        <taxon>Alveolata</taxon>
        <taxon>Perkinsozoa</taxon>
        <taxon>Perkinsea</taxon>
        <taxon>Perkinsida</taxon>
        <taxon>Perkinsidae</taxon>
        <taxon>Perkinsus</taxon>
    </lineage>
</organism>
<evidence type="ECO:0000313" key="10">
    <source>
        <dbReference type="Proteomes" id="UP000007800"/>
    </source>
</evidence>
<dbReference type="PANTHER" id="PTHR12827:SF3">
    <property type="entry name" value="ANAPHASE-PROMOTING COMPLEX SUBUNIT 1"/>
    <property type="match status" value="1"/>
</dbReference>
<dbReference type="OrthoDB" id="310744at2759"/>
<evidence type="ECO:0000256" key="1">
    <source>
        <dbReference type="ARBA" id="ARBA00010547"/>
    </source>
</evidence>
<dbReference type="EMBL" id="GG673069">
    <property type="protein sequence ID" value="EER16016.1"/>
    <property type="molecule type" value="Genomic_DNA"/>
</dbReference>
<name>C5KHF4_PERM5</name>
<dbReference type="GO" id="GO:0070979">
    <property type="term" value="P:protein K11-linked ubiquitination"/>
    <property type="evidence" value="ECO:0007669"/>
    <property type="project" value="TreeGrafter"/>
</dbReference>
<dbReference type="InterPro" id="IPR036873">
    <property type="entry name" value="Rhodanese-like_dom_sf"/>
</dbReference>
<reference evidence="9 10" key="1">
    <citation type="submission" date="2008-07" db="EMBL/GenBank/DDBJ databases">
        <authorList>
            <person name="El-Sayed N."/>
            <person name="Caler E."/>
            <person name="Inman J."/>
            <person name="Amedeo P."/>
            <person name="Hass B."/>
            <person name="Wortman J."/>
        </authorList>
    </citation>
    <scope>NUCLEOTIDE SEQUENCE [LARGE SCALE GENOMIC DNA]</scope>
    <source>
        <strain evidence="10">ATCC 50983 / TXsc</strain>
    </source>
</reference>
<dbReference type="PROSITE" id="PS50206">
    <property type="entry name" value="RHODANESE_3"/>
    <property type="match status" value="1"/>
</dbReference>
<dbReference type="OMA" id="NCAVICA"/>
<comment type="similarity">
    <text evidence="1">Belongs to the APC1 family.</text>
</comment>
<dbReference type="InParanoid" id="C5KHF4"/>
<dbReference type="GO" id="GO:0051301">
    <property type="term" value="P:cell division"/>
    <property type="evidence" value="ECO:0007669"/>
    <property type="project" value="UniProtKB-KW"/>
</dbReference>
<evidence type="ECO:0000256" key="5">
    <source>
        <dbReference type="ARBA" id="ARBA00022801"/>
    </source>
</evidence>
<dbReference type="GeneID" id="9061004"/>
<feature type="domain" description="Rhodanese" evidence="8">
    <location>
        <begin position="486"/>
        <end position="590"/>
    </location>
</feature>
<keyword evidence="10" id="KW-1185">Reference proteome</keyword>
<dbReference type="GO" id="GO:0031145">
    <property type="term" value="P:anaphase-promoting complex-dependent catabolic process"/>
    <property type="evidence" value="ECO:0007669"/>
    <property type="project" value="TreeGrafter"/>
</dbReference>
<dbReference type="InterPro" id="IPR001763">
    <property type="entry name" value="Rhodanese-like_dom"/>
</dbReference>
<dbReference type="Gene3D" id="1.25.10.10">
    <property type="entry name" value="Leucine-rich Repeat Variant"/>
    <property type="match status" value="1"/>
</dbReference>